<keyword evidence="7" id="KW-0805">Transcription regulation</keyword>
<feature type="compositionally biased region" description="Basic and acidic residues" evidence="12">
    <location>
        <begin position="271"/>
        <end position="283"/>
    </location>
</feature>
<reference evidence="14 15" key="1">
    <citation type="journal article" date="2018" name="G3 (Bethesda)">
        <title>A High-Quality Reference Genome for the Invasive Mosquitofish Gambusia affinis Using a Chicago Library.</title>
        <authorList>
            <person name="Hoffberg S.L."/>
            <person name="Troendle N.J."/>
            <person name="Glenn T.C."/>
            <person name="Mahmud O."/>
            <person name="Louha S."/>
            <person name="Chalopin D."/>
            <person name="Bennetzen J.L."/>
            <person name="Mauricio R."/>
        </authorList>
    </citation>
    <scope>NUCLEOTIDE SEQUENCE [LARGE SCALE GENOMIC DNA]</scope>
    <source>
        <strain evidence="14">NE01/NJP1002.9</strain>
        <tissue evidence="14">Muscle</tissue>
    </source>
</reference>
<dbReference type="FunFam" id="3.30.160.60:FF:000183">
    <property type="entry name" value="E3 ubiquitin-protein ligase ZFP91"/>
    <property type="match status" value="1"/>
</dbReference>
<name>A0A315V9C2_GAMAF</name>
<keyword evidence="8" id="KW-0238">DNA-binding</keyword>
<evidence type="ECO:0000259" key="13">
    <source>
        <dbReference type="PROSITE" id="PS50157"/>
    </source>
</evidence>
<evidence type="ECO:0000256" key="10">
    <source>
        <dbReference type="ARBA" id="ARBA00023242"/>
    </source>
</evidence>
<keyword evidence="3" id="KW-0479">Metal-binding</keyword>
<protein>
    <recommendedName>
        <fullName evidence="13">C2H2-type domain-containing protein</fullName>
    </recommendedName>
</protein>
<dbReference type="SUPFAM" id="SSF57667">
    <property type="entry name" value="beta-beta-alpha zinc fingers"/>
    <property type="match status" value="2"/>
</dbReference>
<keyword evidence="15" id="KW-1185">Reference proteome</keyword>
<dbReference type="EMBL" id="NHOQ01002686">
    <property type="protein sequence ID" value="PWA15543.1"/>
    <property type="molecule type" value="Genomic_DNA"/>
</dbReference>
<evidence type="ECO:0000256" key="4">
    <source>
        <dbReference type="ARBA" id="ARBA00022737"/>
    </source>
</evidence>
<evidence type="ECO:0000256" key="11">
    <source>
        <dbReference type="PROSITE-ProRule" id="PRU00042"/>
    </source>
</evidence>
<feature type="compositionally biased region" description="Basic and acidic residues" evidence="12">
    <location>
        <begin position="170"/>
        <end position="182"/>
    </location>
</feature>
<feature type="compositionally biased region" description="Basic and acidic residues" evidence="12">
    <location>
        <begin position="11"/>
        <end position="20"/>
    </location>
</feature>
<feature type="compositionally biased region" description="Basic and acidic residues" evidence="12">
    <location>
        <begin position="533"/>
        <end position="553"/>
    </location>
</feature>
<evidence type="ECO:0000256" key="7">
    <source>
        <dbReference type="ARBA" id="ARBA00023015"/>
    </source>
</evidence>
<dbReference type="PANTHER" id="PTHR45993:SF6">
    <property type="entry name" value="C2H2-TYPE DOMAIN-CONTAINING PROTEIN"/>
    <property type="match status" value="1"/>
</dbReference>
<dbReference type="PANTHER" id="PTHR45993">
    <property type="entry name" value="B-CELL LYMPHOMA/LEUKEMIA 11"/>
    <property type="match status" value="1"/>
</dbReference>
<feature type="domain" description="C2H2-type" evidence="13">
    <location>
        <begin position="626"/>
        <end position="653"/>
    </location>
</feature>
<keyword evidence="5 11" id="KW-0863">Zinc-finger</keyword>
<feature type="region of interest" description="Disordered" evidence="12">
    <location>
        <begin position="1"/>
        <end position="29"/>
    </location>
</feature>
<evidence type="ECO:0000313" key="15">
    <source>
        <dbReference type="Proteomes" id="UP000250572"/>
    </source>
</evidence>
<proteinExistence type="inferred from homology"/>
<dbReference type="GO" id="GO:0006357">
    <property type="term" value="P:regulation of transcription by RNA polymerase II"/>
    <property type="evidence" value="ECO:0007669"/>
    <property type="project" value="TreeGrafter"/>
</dbReference>
<dbReference type="FunFam" id="3.30.160.60:FF:001450">
    <property type="entry name" value="zinc finger protein 774"/>
    <property type="match status" value="1"/>
</dbReference>
<dbReference type="GO" id="GO:0003700">
    <property type="term" value="F:DNA-binding transcription factor activity"/>
    <property type="evidence" value="ECO:0007669"/>
    <property type="project" value="TreeGrafter"/>
</dbReference>
<dbReference type="PROSITE" id="PS00028">
    <property type="entry name" value="ZINC_FINGER_C2H2_1"/>
    <property type="match status" value="3"/>
</dbReference>
<comment type="caution">
    <text evidence="14">The sequence shown here is derived from an EMBL/GenBank/DDBJ whole genome shotgun (WGS) entry which is preliminary data.</text>
</comment>
<evidence type="ECO:0000256" key="1">
    <source>
        <dbReference type="ARBA" id="ARBA00004123"/>
    </source>
</evidence>
<feature type="region of interest" description="Disordered" evidence="12">
    <location>
        <begin position="245"/>
        <end position="329"/>
    </location>
</feature>
<evidence type="ECO:0000256" key="6">
    <source>
        <dbReference type="ARBA" id="ARBA00022833"/>
    </source>
</evidence>
<feature type="domain" description="C2H2-type" evidence="13">
    <location>
        <begin position="656"/>
        <end position="684"/>
    </location>
</feature>
<dbReference type="GO" id="GO:0005634">
    <property type="term" value="C:nucleus"/>
    <property type="evidence" value="ECO:0007669"/>
    <property type="project" value="UniProtKB-SubCell"/>
</dbReference>
<keyword evidence="4" id="KW-0677">Repeat</keyword>
<dbReference type="GO" id="GO:0008270">
    <property type="term" value="F:zinc ion binding"/>
    <property type="evidence" value="ECO:0007669"/>
    <property type="project" value="UniProtKB-KW"/>
</dbReference>
<gene>
    <name evidence="14" type="ORF">CCH79_00014674</name>
</gene>
<dbReference type="GO" id="GO:0000978">
    <property type="term" value="F:RNA polymerase II cis-regulatory region sequence-specific DNA binding"/>
    <property type="evidence" value="ECO:0007669"/>
    <property type="project" value="TreeGrafter"/>
</dbReference>
<organism evidence="14 15">
    <name type="scientific">Gambusia affinis</name>
    <name type="common">Western mosquitofish</name>
    <name type="synonym">Heterandria affinis</name>
    <dbReference type="NCBI Taxonomy" id="33528"/>
    <lineage>
        <taxon>Eukaryota</taxon>
        <taxon>Metazoa</taxon>
        <taxon>Chordata</taxon>
        <taxon>Craniata</taxon>
        <taxon>Vertebrata</taxon>
        <taxon>Euteleostomi</taxon>
        <taxon>Actinopterygii</taxon>
        <taxon>Neopterygii</taxon>
        <taxon>Teleostei</taxon>
        <taxon>Neoteleostei</taxon>
        <taxon>Acanthomorphata</taxon>
        <taxon>Ovalentaria</taxon>
        <taxon>Atherinomorphae</taxon>
        <taxon>Cyprinodontiformes</taxon>
        <taxon>Poeciliidae</taxon>
        <taxon>Poeciliinae</taxon>
        <taxon>Gambusia</taxon>
    </lineage>
</organism>
<dbReference type="InterPro" id="IPR013087">
    <property type="entry name" value="Znf_C2H2_type"/>
</dbReference>
<accession>A0A315V9C2</accession>
<feature type="region of interest" description="Disordered" evidence="12">
    <location>
        <begin position="169"/>
        <end position="213"/>
    </location>
</feature>
<dbReference type="Pfam" id="PF00096">
    <property type="entry name" value="zf-C2H2"/>
    <property type="match status" value="2"/>
</dbReference>
<evidence type="ECO:0000256" key="5">
    <source>
        <dbReference type="ARBA" id="ARBA00022771"/>
    </source>
</evidence>
<evidence type="ECO:0000256" key="8">
    <source>
        <dbReference type="ARBA" id="ARBA00023125"/>
    </source>
</evidence>
<keyword evidence="10" id="KW-0539">Nucleus</keyword>
<dbReference type="InterPro" id="IPR051497">
    <property type="entry name" value="Dev/Hematopoietic_TF"/>
</dbReference>
<evidence type="ECO:0000256" key="3">
    <source>
        <dbReference type="ARBA" id="ARBA00022723"/>
    </source>
</evidence>
<feature type="compositionally biased region" description="Basic residues" evidence="12">
    <location>
        <begin position="203"/>
        <end position="212"/>
    </location>
</feature>
<evidence type="ECO:0000256" key="12">
    <source>
        <dbReference type="SAM" id="MobiDB-lite"/>
    </source>
</evidence>
<dbReference type="Proteomes" id="UP000250572">
    <property type="component" value="Unassembled WGS sequence"/>
</dbReference>
<dbReference type="AlphaFoldDB" id="A0A315V9C2"/>
<sequence length="685" mass="76671">MAHCPADCPSEADRAGDRGVPRRCRGRPRLTDSDRAQRRLESRKKYDVRRVYLGESHKLWSELRRRTSLSDAGLAEYLILLNSTYGDKYRQESCGKKTTAGVTGKQKGGRKQRVSSLQSLVSWYREHSASCPHEPQLRALEPKANLSTAAVWRCELDHSFVQYLYSPPKEVSDSEREERGNADSDGEAANKTEPPLAKGAAGRQRRKEGHKKCKDELIDATNQTEEDGGQTQQPRIEASFSLTGQPAWDAASLHSASAEEEEGAALEDVDEGTKQEGEAEKLRSLAPDYDYSTAAEASLPDETKENNRSLNGSVPLSSHLEMSDPPPAQVQVRTQLFQPQTAAGAGCELPNQRTALEGSQLIIITGPSYEALASEGVQLNMGSGNMEEVTCTVIGGVAYNQLCSPDFKVRDAPEEDSLTGLREAQLVQNSDKLELSSSRELQRSLGRYVAVRLLTFLALADPAVQVKEKQARAGHRSRRHAQDVPLSLRRLQSSLRSHQQFSGKTPQPVLSSSIGWSSLGRLKVTVCCLESRESSSQERKDQDLPSPRLRKEVLPVQPPAPSHDHPLRWAVDSSETHVLMNCFLKDQHMYFSVWVRDFICETCGKSFKRKNHLEVHRRTHTGETPLQCEICGYQCRQRASLNWHMKKHTPEALYNFTCEFCDKRFEKLDSVKFHKLKSHPEKQAT</sequence>
<feature type="compositionally biased region" description="Acidic residues" evidence="12">
    <location>
        <begin position="258"/>
        <end position="270"/>
    </location>
</feature>
<evidence type="ECO:0000256" key="2">
    <source>
        <dbReference type="ARBA" id="ARBA00006991"/>
    </source>
</evidence>
<keyword evidence="6" id="KW-0862">Zinc</keyword>
<dbReference type="STRING" id="33528.ENSGAFP00000020484"/>
<evidence type="ECO:0000256" key="9">
    <source>
        <dbReference type="ARBA" id="ARBA00023163"/>
    </source>
</evidence>
<dbReference type="InterPro" id="IPR036236">
    <property type="entry name" value="Znf_C2H2_sf"/>
</dbReference>
<dbReference type="Gene3D" id="3.30.160.60">
    <property type="entry name" value="Classic Zinc Finger"/>
    <property type="match status" value="3"/>
</dbReference>
<comment type="similarity">
    <text evidence="2">Belongs to the krueppel C2H2-type zinc-finger protein family.</text>
</comment>
<keyword evidence="9" id="KW-0804">Transcription</keyword>
<feature type="domain" description="C2H2-type" evidence="13">
    <location>
        <begin position="598"/>
        <end position="625"/>
    </location>
</feature>
<evidence type="ECO:0000313" key="14">
    <source>
        <dbReference type="EMBL" id="PWA15543.1"/>
    </source>
</evidence>
<dbReference type="PROSITE" id="PS50157">
    <property type="entry name" value="ZINC_FINGER_C2H2_2"/>
    <property type="match status" value="3"/>
</dbReference>
<comment type="subcellular location">
    <subcellularLocation>
        <location evidence="1">Nucleus</location>
    </subcellularLocation>
</comment>
<feature type="region of interest" description="Disordered" evidence="12">
    <location>
        <begin position="533"/>
        <end position="566"/>
    </location>
</feature>
<dbReference type="SMART" id="SM00355">
    <property type="entry name" value="ZnF_C2H2"/>
    <property type="match status" value="3"/>
</dbReference>